<reference evidence="3" key="1">
    <citation type="submission" date="2020-09" db="EMBL/GenBank/DDBJ databases">
        <title>New species isolated from human feces.</title>
        <authorList>
            <person name="Kitahara M."/>
            <person name="Shigeno Y."/>
            <person name="Shime M."/>
            <person name="Matsumoto Y."/>
            <person name="Nakamura S."/>
            <person name="Motooka D."/>
            <person name="Fukuoka S."/>
            <person name="Nishikawa H."/>
            <person name="Benno Y."/>
        </authorList>
    </citation>
    <scope>NUCLEOTIDE SEQUENCE</scope>
    <source>
        <strain evidence="3">MM59</strain>
    </source>
</reference>
<name>A0A810QF34_9FIRM</name>
<dbReference type="Gene3D" id="3.40.50.2000">
    <property type="entry name" value="Glycogen Phosphorylase B"/>
    <property type="match status" value="2"/>
</dbReference>
<dbReference type="KEGG" id="pfaa:MM59RIKEN_21660"/>
<dbReference type="EMBL" id="AP023420">
    <property type="protein sequence ID" value="BCK84847.1"/>
    <property type="molecule type" value="Genomic_DNA"/>
</dbReference>
<dbReference type="InterPro" id="IPR050194">
    <property type="entry name" value="Glycosyltransferase_grp1"/>
</dbReference>
<keyword evidence="4" id="KW-1185">Reference proteome</keyword>
<gene>
    <name evidence="3" type="ORF">MM59RIKEN_21660</name>
</gene>
<evidence type="ECO:0000313" key="4">
    <source>
        <dbReference type="Proteomes" id="UP000679848"/>
    </source>
</evidence>
<feature type="domain" description="Glycosyltransferase subfamily 4-like N-terminal" evidence="2">
    <location>
        <begin position="46"/>
        <end position="139"/>
    </location>
</feature>
<dbReference type="GO" id="GO:0016757">
    <property type="term" value="F:glycosyltransferase activity"/>
    <property type="evidence" value="ECO:0007669"/>
    <property type="project" value="InterPro"/>
</dbReference>
<accession>A0A810QF34</accession>
<protein>
    <submittedName>
        <fullName evidence="3">Glycosyl transferase</fullName>
    </submittedName>
</protein>
<organism evidence="3 4">
    <name type="scientific">Pusillibacter faecalis</name>
    <dbReference type="NCBI Taxonomy" id="2714358"/>
    <lineage>
        <taxon>Bacteria</taxon>
        <taxon>Bacillati</taxon>
        <taxon>Bacillota</taxon>
        <taxon>Clostridia</taxon>
        <taxon>Eubacteriales</taxon>
        <taxon>Oscillospiraceae</taxon>
        <taxon>Pusillibacter</taxon>
    </lineage>
</organism>
<dbReference type="InterPro" id="IPR028098">
    <property type="entry name" value="Glyco_trans_4-like_N"/>
</dbReference>
<feature type="domain" description="Glycosyl transferase family 1" evidence="1">
    <location>
        <begin position="151"/>
        <end position="297"/>
    </location>
</feature>
<dbReference type="Pfam" id="PF13439">
    <property type="entry name" value="Glyco_transf_4"/>
    <property type="match status" value="1"/>
</dbReference>
<dbReference type="PANTHER" id="PTHR45947">
    <property type="entry name" value="SULFOQUINOVOSYL TRANSFERASE SQD2"/>
    <property type="match status" value="1"/>
</dbReference>
<dbReference type="Proteomes" id="UP000679848">
    <property type="component" value="Chromosome"/>
</dbReference>
<evidence type="ECO:0000313" key="3">
    <source>
        <dbReference type="EMBL" id="BCK84847.1"/>
    </source>
</evidence>
<dbReference type="RefSeq" id="WP_187029692.1">
    <property type="nucleotide sequence ID" value="NZ_AP023420.1"/>
</dbReference>
<dbReference type="AlphaFoldDB" id="A0A810QF34"/>
<dbReference type="PANTHER" id="PTHR45947:SF3">
    <property type="entry name" value="SULFOQUINOVOSYL TRANSFERASE SQD2"/>
    <property type="match status" value="1"/>
</dbReference>
<evidence type="ECO:0000259" key="2">
    <source>
        <dbReference type="Pfam" id="PF13439"/>
    </source>
</evidence>
<keyword evidence="3" id="KW-0808">Transferase</keyword>
<proteinExistence type="predicted"/>
<dbReference type="CDD" id="cd03801">
    <property type="entry name" value="GT4_PimA-like"/>
    <property type="match status" value="1"/>
</dbReference>
<dbReference type="SUPFAM" id="SSF53756">
    <property type="entry name" value="UDP-Glycosyltransferase/glycogen phosphorylase"/>
    <property type="match status" value="1"/>
</dbReference>
<dbReference type="InterPro" id="IPR001296">
    <property type="entry name" value="Glyco_trans_1"/>
</dbReference>
<dbReference type="Pfam" id="PF00534">
    <property type="entry name" value="Glycos_transf_1"/>
    <property type="match status" value="1"/>
</dbReference>
<evidence type="ECO:0000259" key="1">
    <source>
        <dbReference type="Pfam" id="PF00534"/>
    </source>
</evidence>
<sequence>MRIYIYTGGEKVVGKSGVGQAIRHQKSCLDRCGVSVTERWTADTAAVHINTVLPDSVLTALGARLRGKKVVWYGHSTMEDFRKSFRGSDLLAPLFRRWITFCYGLGDVVITPTEYSSHLLAGYGIRKPVYSLSNGVDTAYFHPDPALRASFRKRYGLGEEKVVISVGHTIARKGLLDFLELARRMPEVRFLWFGWTDPRLLPREINDALDAAPDNVMFPGYVDREQLREAYCGADVFAFLSHEETEGIVVLEALACGIPTVLRDIPVYEGWLEDGKNVYKKLNIDRFQQTVDGILKKTLPDLTAAGRCVAETRSLEAVGERLRDIYRREQILPPPRQTAPAFSPHRAALRRSNWFSRL</sequence>